<reference evidence="1 2" key="1">
    <citation type="submission" date="2016-04" db="EMBL/GenBank/DDBJ databases">
        <title>The genome of Intoshia linei affirms orthonectids as highly simplified spiralians.</title>
        <authorList>
            <person name="Mikhailov K.V."/>
            <person name="Slusarev G.S."/>
            <person name="Nikitin M.A."/>
            <person name="Logacheva M.D."/>
            <person name="Penin A."/>
            <person name="Aleoshin V."/>
            <person name="Panchin Y.V."/>
        </authorList>
    </citation>
    <scope>NUCLEOTIDE SEQUENCE [LARGE SCALE GENOMIC DNA]</scope>
    <source>
        <strain evidence="1">Intl2013</strain>
        <tissue evidence="1">Whole animal</tissue>
    </source>
</reference>
<dbReference type="EMBL" id="LWCA01000764">
    <property type="protein sequence ID" value="OAF67025.1"/>
    <property type="molecule type" value="Genomic_DNA"/>
</dbReference>
<proteinExistence type="predicted"/>
<gene>
    <name evidence="1" type="ORF">A3Q56_05220</name>
</gene>
<evidence type="ECO:0000313" key="2">
    <source>
        <dbReference type="Proteomes" id="UP000078046"/>
    </source>
</evidence>
<dbReference type="Proteomes" id="UP000078046">
    <property type="component" value="Unassembled WGS sequence"/>
</dbReference>
<name>A0A177AYE7_9BILA</name>
<organism evidence="1 2">
    <name type="scientific">Intoshia linei</name>
    <dbReference type="NCBI Taxonomy" id="1819745"/>
    <lineage>
        <taxon>Eukaryota</taxon>
        <taxon>Metazoa</taxon>
        <taxon>Spiralia</taxon>
        <taxon>Lophotrochozoa</taxon>
        <taxon>Mesozoa</taxon>
        <taxon>Orthonectida</taxon>
        <taxon>Rhopaluridae</taxon>
        <taxon>Intoshia</taxon>
    </lineage>
</organism>
<accession>A0A177AYE7</accession>
<comment type="caution">
    <text evidence="1">The sequence shown here is derived from an EMBL/GenBank/DDBJ whole genome shotgun (WGS) entry which is preliminary data.</text>
</comment>
<dbReference type="AlphaFoldDB" id="A0A177AYE7"/>
<sequence>MPRQTIVTIAQQKEQILQQSDDTKKFLKIRKTLKKGQTTRWIRKFLCISLKEENPSFLYLVTCCRIMDDNTYRKMILRVN</sequence>
<protein>
    <submittedName>
        <fullName evidence="1">Uncharacterized protein</fullName>
    </submittedName>
</protein>
<keyword evidence="2" id="KW-1185">Reference proteome</keyword>
<evidence type="ECO:0000313" key="1">
    <source>
        <dbReference type="EMBL" id="OAF67025.1"/>
    </source>
</evidence>